<name>A0A1M6N1I3_9BACT</name>
<evidence type="ECO:0000313" key="7">
    <source>
        <dbReference type="Proteomes" id="UP000183994"/>
    </source>
</evidence>
<dbReference type="InterPro" id="IPR050469">
    <property type="entry name" value="Diguanylate_Cyclase"/>
</dbReference>
<evidence type="ECO:0000259" key="5">
    <source>
        <dbReference type="PROSITE" id="PS50887"/>
    </source>
</evidence>
<dbReference type="InterPro" id="IPR000160">
    <property type="entry name" value="GGDEF_dom"/>
</dbReference>
<protein>
    <recommendedName>
        <fullName evidence="1">diguanylate cyclase</fullName>
        <ecNumber evidence="1">2.7.7.65</ecNumber>
    </recommendedName>
</protein>
<accession>A0A1M6N1I3</accession>
<keyword evidence="3" id="KW-1133">Transmembrane helix</keyword>
<dbReference type="GO" id="GO:1902201">
    <property type="term" value="P:negative regulation of bacterial-type flagellum-dependent cell motility"/>
    <property type="evidence" value="ECO:0007669"/>
    <property type="project" value="TreeGrafter"/>
</dbReference>
<dbReference type="InterPro" id="IPR011622">
    <property type="entry name" value="7TMR_DISM_rcpt_extracell_dom2"/>
</dbReference>
<feature type="transmembrane region" description="Helical" evidence="3">
    <location>
        <begin position="254"/>
        <end position="276"/>
    </location>
</feature>
<comment type="catalytic activity">
    <reaction evidence="2">
        <text>2 GTP = 3',3'-c-di-GMP + 2 diphosphate</text>
        <dbReference type="Rhea" id="RHEA:24898"/>
        <dbReference type="ChEBI" id="CHEBI:33019"/>
        <dbReference type="ChEBI" id="CHEBI:37565"/>
        <dbReference type="ChEBI" id="CHEBI:58805"/>
        <dbReference type="EC" id="2.7.7.65"/>
    </reaction>
</comment>
<dbReference type="OrthoDB" id="9812260at2"/>
<feature type="transmembrane region" description="Helical" evidence="3">
    <location>
        <begin position="195"/>
        <end position="215"/>
    </location>
</feature>
<dbReference type="SUPFAM" id="SSF55073">
    <property type="entry name" value="Nucleotide cyclase"/>
    <property type="match status" value="1"/>
</dbReference>
<dbReference type="STRING" id="1121393.SAMN02745216_02477"/>
<dbReference type="GO" id="GO:0043709">
    <property type="term" value="P:cell adhesion involved in single-species biofilm formation"/>
    <property type="evidence" value="ECO:0007669"/>
    <property type="project" value="TreeGrafter"/>
</dbReference>
<dbReference type="GO" id="GO:0005886">
    <property type="term" value="C:plasma membrane"/>
    <property type="evidence" value="ECO:0007669"/>
    <property type="project" value="TreeGrafter"/>
</dbReference>
<dbReference type="EMBL" id="FQZU01000014">
    <property type="protein sequence ID" value="SHJ89503.1"/>
    <property type="molecule type" value="Genomic_DNA"/>
</dbReference>
<feature type="domain" description="GGDEF" evidence="5">
    <location>
        <begin position="446"/>
        <end position="577"/>
    </location>
</feature>
<keyword evidence="7" id="KW-1185">Reference proteome</keyword>
<keyword evidence="4" id="KW-0732">Signal</keyword>
<dbReference type="InterPro" id="IPR029787">
    <property type="entry name" value="Nucleotide_cyclase"/>
</dbReference>
<evidence type="ECO:0000256" key="1">
    <source>
        <dbReference type="ARBA" id="ARBA00012528"/>
    </source>
</evidence>
<dbReference type="SMART" id="SM00267">
    <property type="entry name" value="GGDEF"/>
    <property type="match status" value="1"/>
</dbReference>
<dbReference type="Pfam" id="PF07696">
    <property type="entry name" value="7TMR-DISMED2"/>
    <property type="match status" value="1"/>
</dbReference>
<reference evidence="7" key="1">
    <citation type="submission" date="2016-11" db="EMBL/GenBank/DDBJ databases">
        <authorList>
            <person name="Varghese N."/>
            <person name="Submissions S."/>
        </authorList>
    </citation>
    <scope>NUCLEOTIDE SEQUENCE [LARGE SCALE GENOMIC DNA]</scope>
    <source>
        <strain evidence="7">DSM 16219</strain>
    </source>
</reference>
<dbReference type="Gene3D" id="2.60.40.2380">
    <property type="match status" value="1"/>
</dbReference>
<keyword evidence="3" id="KW-0812">Transmembrane</keyword>
<dbReference type="AlphaFoldDB" id="A0A1M6N1I3"/>
<dbReference type="Proteomes" id="UP000183994">
    <property type="component" value="Unassembled WGS sequence"/>
</dbReference>
<dbReference type="FunFam" id="3.30.70.270:FF:000001">
    <property type="entry name" value="Diguanylate cyclase domain protein"/>
    <property type="match status" value="1"/>
</dbReference>
<dbReference type="InterPro" id="IPR011623">
    <property type="entry name" value="7TMR_DISM_rcpt_extracell_dom1"/>
</dbReference>
<dbReference type="InterPro" id="IPR043128">
    <property type="entry name" value="Rev_trsase/Diguanyl_cyclase"/>
</dbReference>
<feature type="transmembrane region" description="Helical" evidence="3">
    <location>
        <begin position="288"/>
        <end position="307"/>
    </location>
</feature>
<evidence type="ECO:0000256" key="2">
    <source>
        <dbReference type="ARBA" id="ARBA00034247"/>
    </source>
</evidence>
<dbReference type="CDD" id="cd01949">
    <property type="entry name" value="GGDEF"/>
    <property type="match status" value="1"/>
</dbReference>
<keyword evidence="3" id="KW-0472">Membrane</keyword>
<dbReference type="Pfam" id="PF00990">
    <property type="entry name" value="GGDEF"/>
    <property type="match status" value="1"/>
</dbReference>
<dbReference type="Gene3D" id="3.30.70.270">
    <property type="match status" value="1"/>
</dbReference>
<organism evidence="6 7">
    <name type="scientific">Desulfatibacillum alkenivorans DSM 16219</name>
    <dbReference type="NCBI Taxonomy" id="1121393"/>
    <lineage>
        <taxon>Bacteria</taxon>
        <taxon>Pseudomonadati</taxon>
        <taxon>Thermodesulfobacteriota</taxon>
        <taxon>Desulfobacteria</taxon>
        <taxon>Desulfobacterales</taxon>
        <taxon>Desulfatibacillaceae</taxon>
        <taxon>Desulfatibacillum</taxon>
    </lineage>
</organism>
<gene>
    <name evidence="6" type="ORF">SAMN02745216_02477</name>
</gene>
<feature type="transmembrane region" description="Helical" evidence="3">
    <location>
        <begin position="313"/>
        <end position="331"/>
    </location>
</feature>
<dbReference type="GO" id="GO:0052621">
    <property type="term" value="F:diguanylate cyclase activity"/>
    <property type="evidence" value="ECO:0007669"/>
    <property type="project" value="UniProtKB-EC"/>
</dbReference>
<dbReference type="Pfam" id="PF07695">
    <property type="entry name" value="7TMR-DISM_7TM"/>
    <property type="match status" value="1"/>
</dbReference>
<dbReference type="PROSITE" id="PS50887">
    <property type="entry name" value="GGDEF"/>
    <property type="match status" value="1"/>
</dbReference>
<dbReference type="PANTHER" id="PTHR45138:SF9">
    <property type="entry name" value="DIGUANYLATE CYCLASE DGCM-RELATED"/>
    <property type="match status" value="1"/>
</dbReference>
<feature type="signal peptide" evidence="4">
    <location>
        <begin position="1"/>
        <end position="25"/>
    </location>
</feature>
<evidence type="ECO:0000313" key="6">
    <source>
        <dbReference type="EMBL" id="SHJ89503.1"/>
    </source>
</evidence>
<dbReference type="NCBIfam" id="TIGR00254">
    <property type="entry name" value="GGDEF"/>
    <property type="match status" value="1"/>
</dbReference>
<dbReference type="PANTHER" id="PTHR45138">
    <property type="entry name" value="REGULATORY COMPONENTS OF SENSORY TRANSDUCTION SYSTEM"/>
    <property type="match status" value="1"/>
</dbReference>
<feature type="chain" id="PRO_5012341741" description="diguanylate cyclase" evidence="4">
    <location>
        <begin position="26"/>
        <end position="577"/>
    </location>
</feature>
<evidence type="ECO:0000256" key="4">
    <source>
        <dbReference type="SAM" id="SignalP"/>
    </source>
</evidence>
<dbReference type="RefSeq" id="WP_073476176.1">
    <property type="nucleotide sequence ID" value="NZ_FQZU01000014.1"/>
</dbReference>
<feature type="transmembrane region" description="Helical" evidence="3">
    <location>
        <begin position="343"/>
        <end position="364"/>
    </location>
</feature>
<proteinExistence type="predicted"/>
<feature type="transmembrane region" description="Helical" evidence="3">
    <location>
        <begin position="370"/>
        <end position="392"/>
    </location>
</feature>
<dbReference type="EC" id="2.7.7.65" evidence="1"/>
<sequence>MSESKKKYFWILFLFWVLTPSAAGAAESIVREDGQYSPIGKYTEYLTASSEEVSLEDILQKTYQELFQPHKDDSYTLGLTSKVLWLRFKLDNPWGEPLVLAIDRPLPYADLYVPQKGPGVDSHWIRRSVSLLHPQGGEREFKYRYPVFLILQDAPGSEYFYLRINPSGKEYHAALSFVPFVEGREHFLKRARKEIAFFFTIFGMLLSLALYNLFIALQLKDKVYFSYVCYLASILIYVIMYSGLPIVFDAPRLAAYPLQAASFVFCFGAVFTQSFLQTKKHTPILHRLITLYFIFCLTALFAIVAGRPQLSNTLVHIAGASSVWLAVITGVRRLLQGYTPARYYVAGWLVVCLGSCTISLQGLGLLPNNFFTSNSVAITCTMEAILLSLALGDRISALQKDKKILQTQEKRLMELSIRDELTGLYNKRWFTGKISSEIETCKSVGQPLSLIILDIDHFKQLNDEHGHAAGDRILHQLGEIIAANVRTRDIPCRYGGEEFAIILPLIDLKKAVQVAERLRKAFCAHRFTIEGGGHIIKTISLGVAELSPSDDAASLFGRADLALYCAKDNGRNRVITA</sequence>
<evidence type="ECO:0000256" key="3">
    <source>
        <dbReference type="SAM" id="Phobius"/>
    </source>
</evidence>
<feature type="transmembrane region" description="Helical" evidence="3">
    <location>
        <begin position="227"/>
        <end position="248"/>
    </location>
</feature>